<dbReference type="InterPro" id="IPR050595">
    <property type="entry name" value="Bact_response_regulator"/>
</dbReference>
<dbReference type="Pfam" id="PF00072">
    <property type="entry name" value="Response_reg"/>
    <property type="match status" value="1"/>
</dbReference>
<evidence type="ECO:0000256" key="2">
    <source>
        <dbReference type="PROSITE-ProRule" id="PRU00169"/>
    </source>
</evidence>
<name>A0AAJ5BZY6_9SPHI</name>
<dbReference type="InterPro" id="IPR001789">
    <property type="entry name" value="Sig_transdc_resp-reg_receiver"/>
</dbReference>
<dbReference type="Proteomes" id="UP000215355">
    <property type="component" value="Chromosome 1"/>
</dbReference>
<dbReference type="PANTHER" id="PTHR44591:SF3">
    <property type="entry name" value="RESPONSE REGULATORY DOMAIN-CONTAINING PROTEIN"/>
    <property type="match status" value="1"/>
</dbReference>
<sequence>MMKDTLRITLVDDDSIFCFLFRKFLEKYHNKNIELSIFPDGYTAAEFFRKNKANKETYPQVLFIDINMPLMNGWELMTSIKEENLFEDQDVSIYIISSSICKSDRYKSNDGHQYIEYLTKPISHQTLFQVLDSVNPEDSPTLTQE</sequence>
<evidence type="ECO:0000313" key="4">
    <source>
        <dbReference type="EMBL" id="SNV48462.1"/>
    </source>
</evidence>
<evidence type="ECO:0000259" key="3">
    <source>
        <dbReference type="PROSITE" id="PS50110"/>
    </source>
</evidence>
<dbReference type="EMBL" id="LT906468">
    <property type="protein sequence ID" value="SNV48462.1"/>
    <property type="molecule type" value="Genomic_DNA"/>
</dbReference>
<dbReference type="KEGG" id="smiz:4412673_01562"/>
<feature type="modified residue" description="4-aspartylphosphate" evidence="2">
    <location>
        <position position="65"/>
    </location>
</feature>
<dbReference type="CDD" id="cd00156">
    <property type="entry name" value="REC"/>
    <property type="match status" value="1"/>
</dbReference>
<dbReference type="PROSITE" id="PS50110">
    <property type="entry name" value="RESPONSE_REGULATORY"/>
    <property type="match status" value="1"/>
</dbReference>
<dbReference type="GO" id="GO:0000160">
    <property type="term" value="P:phosphorelay signal transduction system"/>
    <property type="evidence" value="ECO:0007669"/>
    <property type="project" value="InterPro"/>
</dbReference>
<dbReference type="SUPFAM" id="SSF52172">
    <property type="entry name" value="CheY-like"/>
    <property type="match status" value="1"/>
</dbReference>
<dbReference type="SMART" id="SM00448">
    <property type="entry name" value="REC"/>
    <property type="match status" value="1"/>
</dbReference>
<accession>A0AAJ5BZY6</accession>
<dbReference type="GO" id="GO:0016301">
    <property type="term" value="F:kinase activity"/>
    <property type="evidence" value="ECO:0007669"/>
    <property type="project" value="UniProtKB-KW"/>
</dbReference>
<gene>
    <name evidence="4" type="ORF">SAMEA4412673_01562</name>
</gene>
<proteinExistence type="predicted"/>
<organism evidence="4 5">
    <name type="scientific">Sphingobacterium mizutaii</name>
    <dbReference type="NCBI Taxonomy" id="1010"/>
    <lineage>
        <taxon>Bacteria</taxon>
        <taxon>Pseudomonadati</taxon>
        <taxon>Bacteroidota</taxon>
        <taxon>Sphingobacteriia</taxon>
        <taxon>Sphingobacteriales</taxon>
        <taxon>Sphingobacteriaceae</taxon>
        <taxon>Sphingobacterium</taxon>
    </lineage>
</organism>
<keyword evidence="4" id="KW-0418">Kinase</keyword>
<keyword evidence="1 2" id="KW-0597">Phosphoprotein</keyword>
<dbReference type="RefSeq" id="WP_093095519.1">
    <property type="nucleotide sequence ID" value="NZ_FNGK01000001.1"/>
</dbReference>
<evidence type="ECO:0000313" key="5">
    <source>
        <dbReference type="Proteomes" id="UP000215355"/>
    </source>
</evidence>
<evidence type="ECO:0000256" key="1">
    <source>
        <dbReference type="ARBA" id="ARBA00022553"/>
    </source>
</evidence>
<dbReference type="InterPro" id="IPR011006">
    <property type="entry name" value="CheY-like_superfamily"/>
</dbReference>
<reference evidence="4 5" key="1">
    <citation type="submission" date="2017-06" db="EMBL/GenBank/DDBJ databases">
        <authorList>
            <consortium name="Pathogen Informatics"/>
        </authorList>
    </citation>
    <scope>NUCLEOTIDE SEQUENCE [LARGE SCALE GENOMIC DNA]</scope>
    <source>
        <strain evidence="4 5">NCTC12149</strain>
    </source>
</reference>
<dbReference type="PANTHER" id="PTHR44591">
    <property type="entry name" value="STRESS RESPONSE REGULATOR PROTEIN 1"/>
    <property type="match status" value="1"/>
</dbReference>
<keyword evidence="4" id="KW-0808">Transferase</keyword>
<dbReference type="Gene3D" id="3.40.50.2300">
    <property type="match status" value="1"/>
</dbReference>
<dbReference type="AlphaFoldDB" id="A0AAJ5BZY6"/>
<feature type="domain" description="Response regulatory" evidence="3">
    <location>
        <begin position="7"/>
        <end position="135"/>
    </location>
</feature>
<protein>
    <submittedName>
        <fullName evidence="4">Two component system sensor kinase SsrA</fullName>
    </submittedName>
</protein>